<dbReference type="SUPFAM" id="SSF140453">
    <property type="entry name" value="EsxAB dimer-like"/>
    <property type="match status" value="1"/>
</dbReference>
<evidence type="ECO:0000256" key="1">
    <source>
        <dbReference type="RuleBase" id="RU362001"/>
    </source>
</evidence>
<evidence type="ECO:0000313" key="2">
    <source>
        <dbReference type="EMBL" id="GAA4985496.1"/>
    </source>
</evidence>
<gene>
    <name evidence="2" type="ORF">GCM10023205_64830</name>
</gene>
<keyword evidence="3" id="KW-1185">Reference proteome</keyword>
<dbReference type="InterPro" id="IPR010310">
    <property type="entry name" value="T7SS_ESAT-6-like"/>
</dbReference>
<dbReference type="NCBIfam" id="TIGR03930">
    <property type="entry name" value="WXG100_ESAT6"/>
    <property type="match status" value="1"/>
</dbReference>
<dbReference type="InterPro" id="IPR036689">
    <property type="entry name" value="ESAT-6-like_sf"/>
</dbReference>
<accession>A0ABP9I3C6</accession>
<dbReference type="Gene3D" id="1.10.287.1060">
    <property type="entry name" value="ESAT-6-like"/>
    <property type="match status" value="1"/>
</dbReference>
<dbReference type="RefSeq" id="WP_345679330.1">
    <property type="nucleotide sequence ID" value="NZ_BAABHS010000030.1"/>
</dbReference>
<comment type="caution">
    <text evidence="2">The sequence shown here is derived from an EMBL/GenBank/DDBJ whole genome shotgun (WGS) entry which is preliminary data.</text>
</comment>
<dbReference type="Pfam" id="PF06013">
    <property type="entry name" value="WXG100"/>
    <property type="match status" value="1"/>
</dbReference>
<reference evidence="3" key="1">
    <citation type="journal article" date="2019" name="Int. J. Syst. Evol. Microbiol.">
        <title>The Global Catalogue of Microorganisms (GCM) 10K type strain sequencing project: providing services to taxonomists for standard genome sequencing and annotation.</title>
        <authorList>
            <consortium name="The Broad Institute Genomics Platform"/>
            <consortium name="The Broad Institute Genome Sequencing Center for Infectious Disease"/>
            <person name="Wu L."/>
            <person name="Ma J."/>
        </authorList>
    </citation>
    <scope>NUCLEOTIDE SEQUENCE [LARGE SCALE GENOMIC DNA]</scope>
    <source>
        <strain evidence="3">JCM 17986</strain>
    </source>
</reference>
<dbReference type="EMBL" id="BAABHS010000030">
    <property type="protein sequence ID" value="GAA4985496.1"/>
    <property type="molecule type" value="Genomic_DNA"/>
</dbReference>
<sequence>MGSPIVVTYATITGGASQIRGINNDIKSRLDDLKAKVAQVAESWDGDAHQQYLVRQGQWNSAQTELCALLDQIAVALEKTAQVYQETESANAKMWG</sequence>
<dbReference type="Proteomes" id="UP001500466">
    <property type="component" value="Unassembled WGS sequence"/>
</dbReference>
<organism evidence="2 3">
    <name type="scientific">Yinghuangia aomiensis</name>
    <dbReference type="NCBI Taxonomy" id="676205"/>
    <lineage>
        <taxon>Bacteria</taxon>
        <taxon>Bacillati</taxon>
        <taxon>Actinomycetota</taxon>
        <taxon>Actinomycetes</taxon>
        <taxon>Kitasatosporales</taxon>
        <taxon>Streptomycetaceae</taxon>
        <taxon>Yinghuangia</taxon>
    </lineage>
</organism>
<protein>
    <recommendedName>
        <fullName evidence="1">ESAT-6-like protein</fullName>
    </recommendedName>
</protein>
<comment type="similarity">
    <text evidence="1">Belongs to the WXG100 family.</text>
</comment>
<proteinExistence type="inferred from homology"/>
<name>A0ABP9I3C6_9ACTN</name>
<evidence type="ECO:0000313" key="3">
    <source>
        <dbReference type="Proteomes" id="UP001500466"/>
    </source>
</evidence>